<dbReference type="Proteomes" id="UP001486565">
    <property type="component" value="Chromosome"/>
</dbReference>
<dbReference type="SUPFAM" id="SSF53383">
    <property type="entry name" value="PLP-dependent transferases"/>
    <property type="match status" value="1"/>
</dbReference>
<evidence type="ECO:0000256" key="1">
    <source>
        <dbReference type="RuleBase" id="RU004508"/>
    </source>
</evidence>
<dbReference type="Pfam" id="PF01041">
    <property type="entry name" value="DegT_DnrJ_EryC1"/>
    <property type="match status" value="1"/>
</dbReference>
<reference evidence="2 3" key="1">
    <citation type="submission" date="2023-03" db="EMBL/GenBank/DDBJ databases">
        <title>Novel Species.</title>
        <authorList>
            <person name="Ma S."/>
        </authorList>
    </citation>
    <scope>NUCLEOTIDE SEQUENCE [LARGE SCALE GENOMIC DNA]</scope>
    <source>
        <strain evidence="2 3">LIND6LT2</strain>
    </source>
</reference>
<dbReference type="RefSeq" id="WP_341877848.1">
    <property type="nucleotide sequence ID" value="NZ_CP121687.1"/>
</dbReference>
<keyword evidence="2" id="KW-0032">Aminotransferase</keyword>
<keyword evidence="1" id="KW-0663">Pyridoxal phosphate</keyword>
<organism evidence="2 3">
    <name type="scientific">Defluviitalea saccharophila</name>
    <dbReference type="NCBI Taxonomy" id="879970"/>
    <lineage>
        <taxon>Bacteria</taxon>
        <taxon>Bacillati</taxon>
        <taxon>Bacillota</taxon>
        <taxon>Clostridia</taxon>
        <taxon>Lachnospirales</taxon>
        <taxon>Defluviitaleaceae</taxon>
        <taxon>Defluviitalea</taxon>
    </lineage>
</organism>
<dbReference type="PANTHER" id="PTHR30244:SF39">
    <property type="entry name" value="BLR3650 PROTEIN"/>
    <property type="match status" value="1"/>
</dbReference>
<dbReference type="InterPro" id="IPR000653">
    <property type="entry name" value="DegT/StrS_aminotransferase"/>
</dbReference>
<comment type="similarity">
    <text evidence="1">Belongs to the DegT/DnrJ/EryC1 family.</text>
</comment>
<dbReference type="PANTHER" id="PTHR30244">
    <property type="entry name" value="TRANSAMINASE"/>
    <property type="match status" value="1"/>
</dbReference>
<keyword evidence="2" id="KW-0808">Transferase</keyword>
<dbReference type="EMBL" id="CP121687">
    <property type="protein sequence ID" value="WZL70888.1"/>
    <property type="molecule type" value="Genomic_DNA"/>
</dbReference>
<name>A0ABZ2Y6B3_9FIRM</name>
<proteinExistence type="inferred from homology"/>
<dbReference type="EC" id="2.6.1.-" evidence="2"/>
<dbReference type="GO" id="GO:0008483">
    <property type="term" value="F:transaminase activity"/>
    <property type="evidence" value="ECO:0007669"/>
    <property type="project" value="UniProtKB-KW"/>
</dbReference>
<dbReference type="InterPro" id="IPR015424">
    <property type="entry name" value="PyrdxlP-dep_Trfase"/>
</dbReference>
<sequence>MKKQISLSKPDITDKEIEYVNQVLRSGVLSIGPKIEEFETMIAKFTGVKHAVAVNSGTSALHLIIRALGIKEGDEVITTPFSFIASANCILFEKAVPVFVDIDEETLNIDINQIEEKITDKTKAILVVDVFGQPMNLNKVREIARKHNLYVIEDSCEALGSIYQNTKAGSSADAAAFAFYPNKQITTGEGGIIVTNNDEVAELCRSMRSQGRAVTGLWLYHERLGYNYRLSEIHSALGIAQMERIDEIIEKRNAAANYYTEKLKEIPWVQAPFIHPNVSRMSWFVYVIRVSEEIRNDLIDYLRDNGIGCKPYFTPIHLQPFYRETFGYKSGDFPVTEKAGSECIAIPFYTNLTREEIDYVVDTIKNFKNVFQI</sequence>
<dbReference type="PIRSF" id="PIRSF000390">
    <property type="entry name" value="PLP_StrS"/>
    <property type="match status" value="1"/>
</dbReference>
<dbReference type="InterPro" id="IPR015421">
    <property type="entry name" value="PyrdxlP-dep_Trfase_major"/>
</dbReference>
<dbReference type="CDD" id="cd00616">
    <property type="entry name" value="AHBA_syn"/>
    <property type="match status" value="1"/>
</dbReference>
<keyword evidence="3" id="KW-1185">Reference proteome</keyword>
<evidence type="ECO:0000313" key="2">
    <source>
        <dbReference type="EMBL" id="WZL70888.1"/>
    </source>
</evidence>
<dbReference type="InterPro" id="IPR015422">
    <property type="entry name" value="PyrdxlP-dep_Trfase_small"/>
</dbReference>
<dbReference type="Gene3D" id="3.90.1150.10">
    <property type="entry name" value="Aspartate Aminotransferase, domain 1"/>
    <property type="match status" value="1"/>
</dbReference>
<gene>
    <name evidence="2" type="ORF">QBE51_05020</name>
</gene>
<evidence type="ECO:0000313" key="3">
    <source>
        <dbReference type="Proteomes" id="UP001486565"/>
    </source>
</evidence>
<accession>A0ABZ2Y6B3</accession>
<dbReference type="Gene3D" id="3.40.640.10">
    <property type="entry name" value="Type I PLP-dependent aspartate aminotransferase-like (Major domain)"/>
    <property type="match status" value="1"/>
</dbReference>
<protein>
    <submittedName>
        <fullName evidence="2">DegT/DnrJ/EryC1/StrS family aminotransferase</fullName>
        <ecNumber evidence="2">2.6.1.-</ecNumber>
    </submittedName>
</protein>